<dbReference type="InterPro" id="IPR044043">
    <property type="entry name" value="VanA_C_cat"/>
</dbReference>
<keyword evidence="8" id="KW-1185">Reference proteome</keyword>
<accession>G0AIY5</accession>
<keyword evidence="3 7" id="KW-0560">Oxidoreductase</keyword>
<dbReference type="InterPro" id="IPR050584">
    <property type="entry name" value="Cholesterol_7-desaturase"/>
</dbReference>
<dbReference type="InterPro" id="IPR017941">
    <property type="entry name" value="Rieske_2Fe-2S"/>
</dbReference>
<dbReference type="InterPro" id="IPR036922">
    <property type="entry name" value="Rieske_2Fe-2S_sf"/>
</dbReference>
<reference evidence="7 8" key="1">
    <citation type="journal article" date="2004" name="Environ. Microbiol.">
        <title>Phylogeny-function analysis of (meta)genomic libraries: screening for expression of ribosomal RNA genes by large-insert library fluorescent in situ hybridization (LIL-FISH).</title>
        <authorList>
            <person name="Leveau J.H."/>
            <person name="Gerards S."/>
            <person name="de Boer W."/>
            <person name="van Veen J.A."/>
        </authorList>
    </citation>
    <scope>NUCLEOTIDE SEQUENCE [LARGE SCALE GENOMIC DNA]</scope>
    <source>
        <strain evidence="7 8">Ter331</strain>
    </source>
</reference>
<evidence type="ECO:0000313" key="8">
    <source>
        <dbReference type="Proteomes" id="UP000008392"/>
    </source>
</evidence>
<dbReference type="STRING" id="1005048.CFU_1086"/>
<feature type="domain" description="Rieske" evidence="6">
    <location>
        <begin position="7"/>
        <end position="108"/>
    </location>
</feature>
<dbReference type="EMBL" id="CP002745">
    <property type="protein sequence ID" value="AEK60918.1"/>
    <property type="molecule type" value="Genomic_DNA"/>
</dbReference>
<evidence type="ECO:0000256" key="1">
    <source>
        <dbReference type="ARBA" id="ARBA00022714"/>
    </source>
</evidence>
<evidence type="ECO:0000256" key="3">
    <source>
        <dbReference type="ARBA" id="ARBA00023002"/>
    </source>
</evidence>
<dbReference type="KEGG" id="cfu:CFU_1086"/>
<name>G0AIY5_COLFT</name>
<reference evidence="7 8" key="5">
    <citation type="journal article" date="2011" name="ISME J.">
        <title>Dual transcriptional profiling of a bacterial/fungal confrontation: Collimonas fungivorans versus Aspergillus niger.</title>
        <authorList>
            <person name="Mela F."/>
            <person name="Fritsche K."/>
            <person name="de Boer W."/>
            <person name="van Veen J.A."/>
            <person name="de Graaff L.H."/>
            <person name="van den Berg M."/>
            <person name="Leveau J.H."/>
        </authorList>
    </citation>
    <scope>NUCLEOTIDE SEQUENCE [LARGE SCALE GENOMIC DNA]</scope>
    <source>
        <strain evidence="7 8">Ter331</strain>
    </source>
</reference>
<keyword evidence="2" id="KW-0479">Metal-binding</keyword>
<reference evidence="7 8" key="4">
    <citation type="journal article" date="2010" name="Environ. Microbiol.">
        <title>The bacterial genus Collimonas: mycophagy, weathering and other adaptive solutions to life in oligotrophic soil environments.</title>
        <authorList>
            <person name="Leveau J.H."/>
            <person name="Uroz S."/>
            <person name="de Boer W."/>
        </authorList>
    </citation>
    <scope>NUCLEOTIDE SEQUENCE [LARGE SCALE GENOMIC DNA]</scope>
    <source>
        <strain evidence="7 8">Ter331</strain>
    </source>
</reference>
<dbReference type="Pfam" id="PF00355">
    <property type="entry name" value="Rieske"/>
    <property type="match status" value="1"/>
</dbReference>
<organism evidence="7 8">
    <name type="scientific">Collimonas fungivorans (strain Ter331)</name>
    <dbReference type="NCBI Taxonomy" id="1005048"/>
    <lineage>
        <taxon>Bacteria</taxon>
        <taxon>Pseudomonadati</taxon>
        <taxon>Pseudomonadota</taxon>
        <taxon>Betaproteobacteria</taxon>
        <taxon>Burkholderiales</taxon>
        <taxon>Oxalobacteraceae</taxon>
        <taxon>Collimonas</taxon>
    </lineage>
</organism>
<reference evidence="8" key="6">
    <citation type="submission" date="2011-05" db="EMBL/GenBank/DDBJ databases">
        <title>Complete sequence of Collimonas fungivorans Ter331.</title>
        <authorList>
            <person name="Leveau J.H."/>
        </authorList>
    </citation>
    <scope>NUCLEOTIDE SEQUENCE [LARGE SCALE GENOMIC DNA]</scope>
    <source>
        <strain evidence="8">Ter331</strain>
    </source>
</reference>
<dbReference type="Proteomes" id="UP000008392">
    <property type="component" value="Chromosome"/>
</dbReference>
<dbReference type="SUPFAM" id="SSF50022">
    <property type="entry name" value="ISP domain"/>
    <property type="match status" value="1"/>
</dbReference>
<reference evidence="7 8" key="3">
    <citation type="journal article" date="2008" name="FEMS Microbiol. Ecol.">
        <title>Identification and characterization of genes underlying chitinolysis in Collimonas fungivorans Ter331.</title>
        <authorList>
            <person name="Fritsche K."/>
            <person name="de Boer W."/>
            <person name="Gerards S."/>
            <person name="van den Berg M."/>
            <person name="van Veen J.A."/>
            <person name="Leveau J.H."/>
        </authorList>
    </citation>
    <scope>NUCLEOTIDE SEQUENCE [LARGE SCALE GENOMIC DNA]</scope>
    <source>
        <strain evidence="7 8">Ter331</strain>
    </source>
</reference>
<evidence type="ECO:0000313" key="7">
    <source>
        <dbReference type="EMBL" id="AEK60918.1"/>
    </source>
</evidence>
<keyword evidence="1" id="KW-0001">2Fe-2S</keyword>
<evidence type="ECO:0000256" key="5">
    <source>
        <dbReference type="ARBA" id="ARBA00023014"/>
    </source>
</evidence>
<proteinExistence type="predicted"/>
<dbReference type="PANTHER" id="PTHR21266">
    <property type="entry name" value="IRON-SULFUR DOMAIN CONTAINING PROTEIN"/>
    <property type="match status" value="1"/>
</dbReference>
<dbReference type="GO" id="GO:0018489">
    <property type="term" value="F:vanillate monooxygenase activity"/>
    <property type="evidence" value="ECO:0007669"/>
    <property type="project" value="UniProtKB-EC"/>
</dbReference>
<keyword evidence="5" id="KW-0411">Iron-sulfur</keyword>
<dbReference type="HOGENOM" id="CLU_039484_0_0_4"/>
<dbReference type="Pfam" id="PF19112">
    <property type="entry name" value="VanA_C"/>
    <property type="match status" value="1"/>
</dbReference>
<dbReference type="Gene3D" id="2.102.10.10">
    <property type="entry name" value="Rieske [2Fe-2S] iron-sulphur domain"/>
    <property type="match status" value="1"/>
</dbReference>
<evidence type="ECO:0000256" key="4">
    <source>
        <dbReference type="ARBA" id="ARBA00023004"/>
    </source>
</evidence>
<sequence>MFIQNAWYAAALSGEIKSEPFARTILNEKIVMYRTSANQVVALEDRCAHRQVPLSRGRLIGDELQCWYHGLRYDCSGECVNIPSQSTIPKGARVRSFPAVEKHGFVWLWPGDPDQADESAIPNHWVCSAPELAGTMSYCTIACNYVFGIDNILDISHAAFVHAKTLGSLDIVETPPEIVINDDEVRVRRYMRREKTPPLYSRILQLDYIDRFQEVLYWPVGNTRVETRAHACDDADGKVFHVYTTTIFTPATDTTSHVFVGMHRDFDIDNHGFTEFTAKEVFSTVMEDKDVAESLQANWSPTAPMIDIHLDRPAFAARRILERMGANASIRTGHGTPLPQFEEV</sequence>
<dbReference type="SUPFAM" id="SSF55961">
    <property type="entry name" value="Bet v1-like"/>
    <property type="match status" value="1"/>
</dbReference>
<dbReference type="AlphaFoldDB" id="G0AIY5"/>
<dbReference type="eggNOG" id="COG4638">
    <property type="taxonomic scope" value="Bacteria"/>
</dbReference>
<dbReference type="EC" id="1.14.13.82" evidence="7"/>
<protein>
    <submittedName>
        <fullName evidence="7">Rieske (2Fe-2S) domain protein</fullName>
        <ecNumber evidence="7">1.14.13.82</ecNumber>
    </submittedName>
</protein>
<keyword evidence="4" id="KW-0408">Iron</keyword>
<gene>
    <name evidence="7" type="primary">vanA</name>
    <name evidence="7" type="ordered locus">CFU_1086</name>
</gene>
<evidence type="ECO:0000259" key="6">
    <source>
        <dbReference type="PROSITE" id="PS51296"/>
    </source>
</evidence>
<dbReference type="GO" id="GO:0051537">
    <property type="term" value="F:2 iron, 2 sulfur cluster binding"/>
    <property type="evidence" value="ECO:0007669"/>
    <property type="project" value="UniProtKB-KW"/>
</dbReference>
<dbReference type="Gene3D" id="3.90.380.10">
    <property type="entry name" value="Naphthalene 1,2-dioxygenase Alpha Subunit, Chain A, domain 1"/>
    <property type="match status" value="1"/>
</dbReference>
<reference evidence="7 8" key="2">
    <citation type="journal article" date="2006" name="J. Microbiol. Methods">
        <title>Genomic flank-sequencing of plasposon insertion sites for rapid identification of functional genes.</title>
        <authorList>
            <person name="Leveau J.H."/>
            <person name="Gerards S."/>
            <person name="Fritsche K."/>
            <person name="Zondag G."/>
            <person name="van Veen J.A."/>
        </authorList>
    </citation>
    <scope>NUCLEOTIDE SEQUENCE [LARGE SCALE GENOMIC DNA]</scope>
    <source>
        <strain evidence="7 8">Ter331</strain>
    </source>
</reference>
<evidence type="ECO:0000256" key="2">
    <source>
        <dbReference type="ARBA" id="ARBA00022723"/>
    </source>
</evidence>
<dbReference type="PANTHER" id="PTHR21266:SF60">
    <property type="entry name" value="3-KETOSTEROID-9-ALPHA-MONOOXYGENASE, OXYGENASE COMPONENT"/>
    <property type="match status" value="1"/>
</dbReference>
<dbReference type="PROSITE" id="PS51296">
    <property type="entry name" value="RIESKE"/>
    <property type="match status" value="1"/>
</dbReference>
<dbReference type="RefSeq" id="WP_014005072.1">
    <property type="nucleotide sequence ID" value="NC_015856.1"/>
</dbReference>
<dbReference type="GO" id="GO:0046872">
    <property type="term" value="F:metal ion binding"/>
    <property type="evidence" value="ECO:0007669"/>
    <property type="project" value="UniProtKB-KW"/>
</dbReference>